<accession>A0ABU6RTN2</accession>
<comment type="caution">
    <text evidence="1">The sequence shown here is derived from an EMBL/GenBank/DDBJ whole genome shotgun (WGS) entry which is preliminary data.</text>
</comment>
<name>A0ABU6RTN2_9FABA</name>
<keyword evidence="2" id="KW-1185">Reference proteome</keyword>
<dbReference type="Proteomes" id="UP001341840">
    <property type="component" value="Unassembled WGS sequence"/>
</dbReference>
<evidence type="ECO:0000313" key="1">
    <source>
        <dbReference type="EMBL" id="MED6127397.1"/>
    </source>
</evidence>
<proteinExistence type="predicted"/>
<dbReference type="EMBL" id="JASCZI010031768">
    <property type="protein sequence ID" value="MED6127397.1"/>
    <property type="molecule type" value="Genomic_DNA"/>
</dbReference>
<organism evidence="1 2">
    <name type="scientific">Stylosanthes scabra</name>
    <dbReference type="NCBI Taxonomy" id="79078"/>
    <lineage>
        <taxon>Eukaryota</taxon>
        <taxon>Viridiplantae</taxon>
        <taxon>Streptophyta</taxon>
        <taxon>Embryophyta</taxon>
        <taxon>Tracheophyta</taxon>
        <taxon>Spermatophyta</taxon>
        <taxon>Magnoliopsida</taxon>
        <taxon>eudicotyledons</taxon>
        <taxon>Gunneridae</taxon>
        <taxon>Pentapetalae</taxon>
        <taxon>rosids</taxon>
        <taxon>fabids</taxon>
        <taxon>Fabales</taxon>
        <taxon>Fabaceae</taxon>
        <taxon>Papilionoideae</taxon>
        <taxon>50 kb inversion clade</taxon>
        <taxon>dalbergioids sensu lato</taxon>
        <taxon>Dalbergieae</taxon>
        <taxon>Pterocarpus clade</taxon>
        <taxon>Stylosanthes</taxon>
    </lineage>
</organism>
<gene>
    <name evidence="1" type="ORF">PIB30_087770</name>
</gene>
<reference evidence="1 2" key="1">
    <citation type="journal article" date="2023" name="Plants (Basel)">
        <title>Bridging the Gap: Combining Genomics and Transcriptomics Approaches to Understand Stylosanthes scabra, an Orphan Legume from the Brazilian Caatinga.</title>
        <authorList>
            <person name="Ferreira-Neto J.R.C."/>
            <person name="da Silva M.D."/>
            <person name="Binneck E."/>
            <person name="de Melo N.F."/>
            <person name="da Silva R.H."/>
            <person name="de Melo A.L.T.M."/>
            <person name="Pandolfi V."/>
            <person name="Bustamante F.O."/>
            <person name="Brasileiro-Vidal A.C."/>
            <person name="Benko-Iseppon A.M."/>
        </authorList>
    </citation>
    <scope>NUCLEOTIDE SEQUENCE [LARGE SCALE GENOMIC DNA]</scope>
    <source>
        <tissue evidence="1">Leaves</tissue>
    </source>
</reference>
<feature type="non-terminal residue" evidence="1">
    <location>
        <position position="1"/>
    </location>
</feature>
<evidence type="ECO:0000313" key="2">
    <source>
        <dbReference type="Proteomes" id="UP001341840"/>
    </source>
</evidence>
<protein>
    <submittedName>
        <fullName evidence="1">Uncharacterized protein</fullName>
    </submittedName>
</protein>
<sequence length="185" mass="21958">TGNDMIEYRSGPVLHYFQYRYFWDRYWLFYVYKSNCIEWSFHEPQNTPMAQEMFHFIVYVNGSVIQGENGAYFNSYAPLIFRNTRVSTLHELKQVILSNLGADGPREIRSLAYRFQAVTPDDRLKYRLSWLSEDRHVWITFEVHRRIMQDRFMKFLAEVRHVGGSGGFRPYQLPAVTAPINIVPS</sequence>